<evidence type="ECO:0000256" key="14">
    <source>
        <dbReference type="SAM" id="MobiDB-lite"/>
    </source>
</evidence>
<feature type="region of interest" description="Disordered" evidence="14">
    <location>
        <begin position="420"/>
        <end position="477"/>
    </location>
</feature>
<dbReference type="EMBL" id="CAJFCV020000004">
    <property type="protein sequence ID" value="CAG9113962.1"/>
    <property type="molecule type" value="Genomic_DNA"/>
</dbReference>
<gene>
    <name evidence="16" type="ORF">BXYJ_LOCUS8308</name>
</gene>
<feature type="active site" description="Proton acceptor" evidence="13">
    <location>
        <position position="241"/>
    </location>
</feature>
<dbReference type="GO" id="GO:0005654">
    <property type="term" value="C:nucleoplasm"/>
    <property type="evidence" value="ECO:0007669"/>
    <property type="project" value="TreeGrafter"/>
</dbReference>
<feature type="binding site" evidence="13">
    <location>
        <position position="252"/>
    </location>
    <ligand>
        <name>Zn(2+)</name>
        <dbReference type="ChEBI" id="CHEBI:29105"/>
    </ligand>
</feature>
<evidence type="ECO:0000256" key="4">
    <source>
        <dbReference type="ARBA" id="ARBA00012928"/>
    </source>
</evidence>
<dbReference type="AlphaFoldDB" id="A0A1I7RU98"/>
<evidence type="ECO:0000313" key="17">
    <source>
        <dbReference type="EMBL" id="CAG9113962.1"/>
    </source>
</evidence>
<keyword evidence="8" id="KW-0520">NAD</keyword>
<feature type="compositionally biased region" description="Polar residues" evidence="14">
    <location>
        <begin position="442"/>
        <end position="454"/>
    </location>
</feature>
<dbReference type="GO" id="GO:0017136">
    <property type="term" value="F:histone deacetylase activity, NAD-dependent"/>
    <property type="evidence" value="ECO:0007669"/>
    <property type="project" value="TreeGrafter"/>
</dbReference>
<evidence type="ECO:0000256" key="3">
    <source>
        <dbReference type="ARBA" id="ARBA00006924"/>
    </source>
</evidence>
<dbReference type="FunFam" id="3.30.1600.10:FF:000013">
    <property type="entry name" value="NAD-dependent protein deacetylase sirtuin-1"/>
    <property type="match status" value="1"/>
</dbReference>
<reference evidence="20" key="1">
    <citation type="submission" date="2016-11" db="UniProtKB">
        <authorList>
            <consortium name="WormBaseParasite"/>
        </authorList>
    </citation>
    <scope>IDENTIFICATION</scope>
</reference>
<dbReference type="InterPro" id="IPR029035">
    <property type="entry name" value="DHS-like_NAD/FAD-binding_dom"/>
</dbReference>
<feature type="binding site" evidence="13">
    <location>
        <position position="276"/>
    </location>
    <ligand>
        <name>Zn(2+)</name>
        <dbReference type="ChEBI" id="CHEBI:29105"/>
    </ligand>
</feature>
<dbReference type="GO" id="GO:0002039">
    <property type="term" value="F:p53 binding"/>
    <property type="evidence" value="ECO:0007669"/>
    <property type="project" value="TreeGrafter"/>
</dbReference>
<dbReference type="GO" id="GO:0033553">
    <property type="term" value="C:rDNA heterochromatin"/>
    <property type="evidence" value="ECO:0007669"/>
    <property type="project" value="TreeGrafter"/>
</dbReference>
<reference evidence="17" key="2">
    <citation type="submission" date="2020-08" db="EMBL/GenBank/DDBJ databases">
        <authorList>
            <person name="Kikuchi T."/>
        </authorList>
    </citation>
    <scope>NUCLEOTIDE SEQUENCE</scope>
    <source>
        <strain evidence="16">Ka4C1</strain>
    </source>
</reference>
<evidence type="ECO:0000313" key="19">
    <source>
        <dbReference type="Proteomes" id="UP000659654"/>
    </source>
</evidence>
<dbReference type="Gene3D" id="3.30.1600.10">
    <property type="entry name" value="SIR2/SIRT2 'Small Domain"/>
    <property type="match status" value="1"/>
</dbReference>
<protein>
    <recommendedName>
        <fullName evidence="10">NAD-dependent protein deacetylase sir-2.1</fullName>
        <ecNumber evidence="4">2.3.1.286</ecNumber>
    </recommendedName>
    <alternativeName>
        <fullName evidence="11">Protein sir-2.1</fullName>
    </alternativeName>
    <alternativeName>
        <fullName evidence="12">Regulatory protein SIR2 homolog 1</fullName>
    </alternativeName>
</protein>
<feature type="compositionally biased region" description="Basic and acidic residues" evidence="14">
    <location>
        <begin position="571"/>
        <end position="581"/>
    </location>
</feature>
<feature type="region of interest" description="Disordered" evidence="14">
    <location>
        <begin position="1"/>
        <end position="40"/>
    </location>
</feature>
<evidence type="ECO:0000256" key="8">
    <source>
        <dbReference type="ARBA" id="ARBA00023027"/>
    </source>
</evidence>
<evidence type="ECO:0000256" key="12">
    <source>
        <dbReference type="ARBA" id="ARBA00083601"/>
    </source>
</evidence>
<evidence type="ECO:0000256" key="9">
    <source>
        <dbReference type="ARBA" id="ARBA00023242"/>
    </source>
</evidence>
<dbReference type="Pfam" id="PF02146">
    <property type="entry name" value="SIR2"/>
    <property type="match status" value="1"/>
</dbReference>
<evidence type="ECO:0000313" key="20">
    <source>
        <dbReference type="WBParaSite" id="BXY_0430700.1"/>
    </source>
</evidence>
<feature type="region of interest" description="Disordered" evidence="14">
    <location>
        <begin position="525"/>
        <end position="596"/>
    </location>
</feature>
<dbReference type="EMBL" id="CAJFDI010000004">
    <property type="protein sequence ID" value="CAD5224966.1"/>
    <property type="molecule type" value="Genomic_DNA"/>
</dbReference>
<dbReference type="PANTHER" id="PTHR11085:SF9">
    <property type="entry name" value="NAD-DEPENDENT PROTEIN DEACETYLASE SIRTUIN-1"/>
    <property type="match status" value="1"/>
</dbReference>
<dbReference type="Proteomes" id="UP000095284">
    <property type="component" value="Unplaced"/>
</dbReference>
<dbReference type="PANTHER" id="PTHR11085">
    <property type="entry name" value="NAD-DEPENDENT PROTEIN DEACYLASE SIRTUIN-5, MITOCHONDRIAL-RELATED"/>
    <property type="match status" value="1"/>
</dbReference>
<evidence type="ECO:0000256" key="2">
    <source>
        <dbReference type="ARBA" id="ARBA00004123"/>
    </source>
</evidence>
<accession>A0A1I7RU98</accession>
<dbReference type="InterPro" id="IPR050134">
    <property type="entry name" value="NAD-dep_sirtuin_deacylases"/>
</dbReference>
<dbReference type="WBParaSite" id="BXY_0430700.1">
    <property type="protein sequence ID" value="BXY_0430700.1"/>
    <property type="gene ID" value="BXY_0430700"/>
</dbReference>
<dbReference type="InterPro" id="IPR003000">
    <property type="entry name" value="Sirtuin"/>
</dbReference>
<feature type="domain" description="Deacetylase sirtuin-type" evidence="15">
    <location>
        <begin position="114"/>
        <end position="378"/>
    </location>
</feature>
<evidence type="ECO:0000256" key="11">
    <source>
        <dbReference type="ARBA" id="ARBA00075618"/>
    </source>
</evidence>
<dbReference type="Proteomes" id="UP000582659">
    <property type="component" value="Unassembled WGS sequence"/>
</dbReference>
<organism evidence="18 20">
    <name type="scientific">Bursaphelenchus xylophilus</name>
    <name type="common">Pinewood nematode worm</name>
    <name type="synonym">Aphelenchoides xylophilus</name>
    <dbReference type="NCBI Taxonomy" id="6326"/>
    <lineage>
        <taxon>Eukaryota</taxon>
        <taxon>Metazoa</taxon>
        <taxon>Ecdysozoa</taxon>
        <taxon>Nematoda</taxon>
        <taxon>Chromadorea</taxon>
        <taxon>Rhabditida</taxon>
        <taxon>Tylenchina</taxon>
        <taxon>Tylenchomorpha</taxon>
        <taxon>Aphelenchoidea</taxon>
        <taxon>Aphelenchoididae</taxon>
        <taxon>Bursaphelenchus</taxon>
    </lineage>
</organism>
<sequence>MEQNINTLEGLNGRKGGPTPPKITASGTRSDEDAPNQGSSNLIFEMSHEPSLVWRRSSSPNTKFINDLLAKGLSPYQILQSMAPTGCQVPKDLPVEVIFRLLFELMDEKCFRKRLPQYHDFSQAVELFKEAKRILIITGAGVSVSCGIPDFRSSTGIYATLKQKFPDLPQPTAMFDIDFFRRRPEPFFSFAKEIFPGVYQPSISHMFIRFLEEEDKLLRNYTQNIDTLERVAGIENVVECHGSFATATCLYCKEKYVSDDIKEDVYAQRVAHCRKCLTGVIKPDIVFFGEDLPDKFHSQMGEDIDKIDLVVVIGSSLRVQPVSLIPHHVDPKVPQILINREDLRPYDAEIKLLGDCDEIILALAIAMGGNIREKMMNEVRNRKAFVDRIPELEALIDQEKDGGKIALKVLPSEDFLNEYRERKEESEDEEEVPAKRAKINNAGDNSQPGSSQNGDDQREDSEELGEKKVNGKGTEVDEQLCEKPSSLWETKYIAVASKLKGLMYAKFPPNLNIFKGADFYLDLDAGTLGPLPRRSDHEVFEEEESPPPSSISTPSSSPRPRSLPDEITSNEFRDFSFDDRTTQSLPDFSDSDDGSP</sequence>
<dbReference type="SUPFAM" id="SSF52467">
    <property type="entry name" value="DHS-like NAD/FAD-binding domain"/>
    <property type="match status" value="1"/>
</dbReference>
<dbReference type="SMR" id="A0A1I7RU98"/>
<dbReference type="Proteomes" id="UP000659654">
    <property type="component" value="Unassembled WGS sequence"/>
</dbReference>
<dbReference type="GO" id="GO:0005637">
    <property type="term" value="C:nuclear inner membrane"/>
    <property type="evidence" value="ECO:0007669"/>
    <property type="project" value="TreeGrafter"/>
</dbReference>
<dbReference type="eggNOG" id="KOG2684">
    <property type="taxonomic scope" value="Eukaryota"/>
</dbReference>
<comment type="similarity">
    <text evidence="3">Belongs to the sirtuin family. Class I subfamily.</text>
</comment>
<dbReference type="GO" id="GO:0046872">
    <property type="term" value="F:metal ion binding"/>
    <property type="evidence" value="ECO:0007669"/>
    <property type="project" value="UniProtKB-KW"/>
</dbReference>
<dbReference type="Gene3D" id="3.40.50.1220">
    <property type="entry name" value="TPP-binding domain"/>
    <property type="match status" value="1"/>
</dbReference>
<keyword evidence="19" id="KW-1185">Reference proteome</keyword>
<evidence type="ECO:0000256" key="6">
    <source>
        <dbReference type="ARBA" id="ARBA00022723"/>
    </source>
</evidence>
<evidence type="ECO:0000256" key="10">
    <source>
        <dbReference type="ARBA" id="ARBA00068847"/>
    </source>
</evidence>
<keyword evidence="6 13" id="KW-0479">Metal-binding</keyword>
<evidence type="ECO:0000256" key="1">
    <source>
        <dbReference type="ARBA" id="ARBA00001947"/>
    </source>
</evidence>
<dbReference type="GO" id="GO:0003714">
    <property type="term" value="F:transcription corepressor activity"/>
    <property type="evidence" value="ECO:0007669"/>
    <property type="project" value="TreeGrafter"/>
</dbReference>
<evidence type="ECO:0000313" key="18">
    <source>
        <dbReference type="Proteomes" id="UP000095284"/>
    </source>
</evidence>
<keyword evidence="7 13" id="KW-0862">Zinc</keyword>
<evidence type="ECO:0000313" key="16">
    <source>
        <dbReference type="EMBL" id="CAD5224966.1"/>
    </source>
</evidence>
<dbReference type="OrthoDB" id="424302at2759"/>
<evidence type="ECO:0000259" key="15">
    <source>
        <dbReference type="PROSITE" id="PS50305"/>
    </source>
</evidence>
<feature type="binding site" evidence="13">
    <location>
        <position position="273"/>
    </location>
    <ligand>
        <name>Zn(2+)</name>
        <dbReference type="ChEBI" id="CHEBI:29105"/>
    </ligand>
</feature>
<dbReference type="GO" id="GO:0070403">
    <property type="term" value="F:NAD+ binding"/>
    <property type="evidence" value="ECO:0007669"/>
    <property type="project" value="InterPro"/>
</dbReference>
<feature type="binding site" evidence="13">
    <location>
        <position position="249"/>
    </location>
    <ligand>
        <name>Zn(2+)</name>
        <dbReference type="ChEBI" id="CHEBI:29105"/>
    </ligand>
</feature>
<name>A0A1I7RU98_BURXY</name>
<evidence type="ECO:0000256" key="13">
    <source>
        <dbReference type="PROSITE-ProRule" id="PRU00236"/>
    </source>
</evidence>
<proteinExistence type="inferred from homology"/>
<dbReference type="PROSITE" id="PS50305">
    <property type="entry name" value="SIRTUIN"/>
    <property type="match status" value="1"/>
</dbReference>
<keyword evidence="5" id="KW-0808">Transferase</keyword>
<evidence type="ECO:0000256" key="7">
    <source>
        <dbReference type="ARBA" id="ARBA00022833"/>
    </source>
</evidence>
<dbReference type="InterPro" id="IPR026590">
    <property type="entry name" value="Ssirtuin_cat_dom"/>
</dbReference>
<comment type="subcellular location">
    <subcellularLocation>
        <location evidence="2">Nucleus</location>
    </subcellularLocation>
</comment>
<feature type="compositionally biased region" description="Low complexity" evidence="14">
    <location>
        <begin position="550"/>
        <end position="560"/>
    </location>
</feature>
<keyword evidence="9" id="KW-0539">Nucleus</keyword>
<comment type="cofactor">
    <cofactor evidence="1">
        <name>Zn(2+)</name>
        <dbReference type="ChEBI" id="CHEBI:29105"/>
    </cofactor>
</comment>
<dbReference type="InterPro" id="IPR026591">
    <property type="entry name" value="Sirtuin_cat_small_dom_sf"/>
</dbReference>
<dbReference type="EC" id="2.3.1.286" evidence="4"/>
<evidence type="ECO:0000256" key="5">
    <source>
        <dbReference type="ARBA" id="ARBA00022679"/>
    </source>
</evidence>